<accession>W1NPY0</accession>
<sequence length="213" mass="24228">MALPLSAIEAVLSSYELHVGLGDVVFDLALEWAHAKYPNFEERREILGSHIVPAICFSSMSTHKQKVVLECEDIELVAREFIVKAEEAELRHCVANCAYKRPPLKLFYLNDNTFSLRVQCHQIEDNSSHSFGLYLDMEEGLDRVVTQYTFASRSKSSKKFKTTAMLEDSFVKGITCGRCYNFPTLWTSFIADDSPHFFNGLLHLHVEVGIKTQ</sequence>
<proteinExistence type="predicted"/>
<evidence type="ECO:0008006" key="3">
    <source>
        <dbReference type="Google" id="ProtNLM"/>
    </source>
</evidence>
<reference evidence="2" key="1">
    <citation type="journal article" date="2013" name="Science">
        <title>The Amborella genome and the evolution of flowering plants.</title>
        <authorList>
            <consortium name="Amborella Genome Project"/>
        </authorList>
    </citation>
    <scope>NUCLEOTIDE SEQUENCE [LARGE SCALE GENOMIC DNA]</scope>
</reference>
<dbReference type="HOGENOM" id="CLU_024600_1_0_1"/>
<evidence type="ECO:0000313" key="2">
    <source>
        <dbReference type="Proteomes" id="UP000017836"/>
    </source>
</evidence>
<dbReference type="EMBL" id="KI395851">
    <property type="protein sequence ID" value="ERM97782.1"/>
    <property type="molecule type" value="Genomic_DNA"/>
</dbReference>
<dbReference type="Gramene" id="ERM97782">
    <property type="protein sequence ID" value="ERM97782"/>
    <property type="gene ID" value="AMTR_s00116p00102270"/>
</dbReference>
<organism evidence="1 2">
    <name type="scientific">Amborella trichopoda</name>
    <dbReference type="NCBI Taxonomy" id="13333"/>
    <lineage>
        <taxon>Eukaryota</taxon>
        <taxon>Viridiplantae</taxon>
        <taxon>Streptophyta</taxon>
        <taxon>Embryophyta</taxon>
        <taxon>Tracheophyta</taxon>
        <taxon>Spermatophyta</taxon>
        <taxon>Magnoliopsida</taxon>
        <taxon>Amborellales</taxon>
        <taxon>Amborellaceae</taxon>
        <taxon>Amborella</taxon>
    </lineage>
</organism>
<dbReference type="InterPro" id="IPR045890">
    <property type="entry name" value="POB1-like"/>
</dbReference>
<dbReference type="Proteomes" id="UP000017836">
    <property type="component" value="Unassembled WGS sequence"/>
</dbReference>
<dbReference type="PANTHER" id="PTHR46336:SF3">
    <property type="entry name" value="BTB_POZ DOMAIN-CONTAINING PROTEIN POB1"/>
    <property type="match status" value="1"/>
</dbReference>
<protein>
    <recommendedName>
        <fullName evidence="3">BACK domain-containing protein</fullName>
    </recommendedName>
</protein>
<gene>
    <name evidence="1" type="ORF">AMTR_s00116p00102270</name>
</gene>
<name>W1NPY0_AMBTC</name>
<dbReference type="PANTHER" id="PTHR46336">
    <property type="entry name" value="OS02G0260700 PROTEIN"/>
    <property type="match status" value="1"/>
</dbReference>
<dbReference type="STRING" id="13333.W1NPY0"/>
<dbReference type="GO" id="GO:0005634">
    <property type="term" value="C:nucleus"/>
    <property type="evidence" value="ECO:0000318"/>
    <property type="project" value="GO_Central"/>
</dbReference>
<dbReference type="GO" id="GO:0010114">
    <property type="term" value="P:response to red light"/>
    <property type="evidence" value="ECO:0000318"/>
    <property type="project" value="GO_Central"/>
</dbReference>
<evidence type="ECO:0000313" key="1">
    <source>
        <dbReference type="EMBL" id="ERM97782.1"/>
    </source>
</evidence>
<dbReference type="eggNOG" id="ENOG502QT6M">
    <property type="taxonomic scope" value="Eukaryota"/>
</dbReference>
<dbReference type="AlphaFoldDB" id="W1NPY0"/>
<keyword evidence="2" id="KW-1185">Reference proteome</keyword>